<dbReference type="InterPro" id="IPR036869">
    <property type="entry name" value="J_dom_sf"/>
</dbReference>
<keyword evidence="2" id="KW-0472">Membrane</keyword>
<dbReference type="PANTHER" id="PTHR43908:SF3">
    <property type="entry name" value="AT29763P-RELATED"/>
    <property type="match status" value="1"/>
</dbReference>
<protein>
    <recommendedName>
        <fullName evidence="3">J domain-containing protein</fullName>
    </recommendedName>
</protein>
<feature type="transmembrane region" description="Helical" evidence="2">
    <location>
        <begin position="225"/>
        <end position="252"/>
    </location>
</feature>
<feature type="transmembrane region" description="Helical" evidence="2">
    <location>
        <begin position="191"/>
        <end position="213"/>
    </location>
</feature>
<feature type="compositionally biased region" description="Basic and acidic residues" evidence="1">
    <location>
        <begin position="172"/>
        <end position="185"/>
    </location>
</feature>
<organism evidence="4">
    <name type="scientific">Noctiluca scintillans</name>
    <name type="common">Sea sparkle</name>
    <name type="synonym">Red tide dinoflagellate</name>
    <dbReference type="NCBI Taxonomy" id="2966"/>
    <lineage>
        <taxon>Eukaryota</taxon>
        <taxon>Sar</taxon>
        <taxon>Alveolata</taxon>
        <taxon>Dinophyceae</taxon>
        <taxon>Noctilucales</taxon>
        <taxon>Noctilucaceae</taxon>
        <taxon>Noctiluca</taxon>
    </lineage>
</organism>
<evidence type="ECO:0000259" key="3">
    <source>
        <dbReference type="PROSITE" id="PS50076"/>
    </source>
</evidence>
<dbReference type="GO" id="GO:0005789">
    <property type="term" value="C:endoplasmic reticulum membrane"/>
    <property type="evidence" value="ECO:0007669"/>
    <property type="project" value="TreeGrafter"/>
</dbReference>
<sequence>MTEAKDLIKRVLRSKEDYFDILGVDRGADDEVLKKAYKRLALRLHPDKCQEEGAEDAFKKVGEAFSVLSDSQKRRQYEQFGAEGVRNGGGGAGGMSPQDLFETFFPGFGGPGGGFGPGVHMSSGGGGFQAFSFSSGGAGGPTIHFSTGPGFGGGFGSRGGQSTGLHERRRRPTEDAPQEERRREPPQAGPLLTLGGMTMVFLAFALFGILALAQMVVRRILQSRLIFVIPAMAFFVRREWTLLAGIVILYLVGVL</sequence>
<dbReference type="InterPro" id="IPR051100">
    <property type="entry name" value="DnaJ_subfamily_B/C"/>
</dbReference>
<name>A0A7S1A263_NOCSC</name>
<accession>A0A7S1A263</accession>
<feature type="compositionally biased region" description="Gly residues" evidence="1">
    <location>
        <begin position="149"/>
        <end position="162"/>
    </location>
</feature>
<proteinExistence type="predicted"/>
<dbReference type="PROSITE" id="PS50076">
    <property type="entry name" value="DNAJ_2"/>
    <property type="match status" value="1"/>
</dbReference>
<gene>
    <name evidence="4" type="ORF">NSCI0253_LOCUS14582</name>
</gene>
<keyword evidence="2" id="KW-1133">Transmembrane helix</keyword>
<evidence type="ECO:0000256" key="2">
    <source>
        <dbReference type="SAM" id="Phobius"/>
    </source>
</evidence>
<dbReference type="SUPFAM" id="SSF46565">
    <property type="entry name" value="Chaperone J-domain"/>
    <property type="match status" value="1"/>
</dbReference>
<dbReference type="GO" id="GO:0030544">
    <property type="term" value="F:Hsp70 protein binding"/>
    <property type="evidence" value="ECO:0007669"/>
    <property type="project" value="TreeGrafter"/>
</dbReference>
<dbReference type="SMART" id="SM00271">
    <property type="entry name" value="DnaJ"/>
    <property type="match status" value="1"/>
</dbReference>
<feature type="region of interest" description="Disordered" evidence="1">
    <location>
        <begin position="143"/>
        <end position="190"/>
    </location>
</feature>
<dbReference type="InterPro" id="IPR018253">
    <property type="entry name" value="DnaJ_domain_CS"/>
</dbReference>
<keyword evidence="2" id="KW-0812">Transmembrane</keyword>
<feature type="domain" description="J" evidence="3">
    <location>
        <begin position="17"/>
        <end position="81"/>
    </location>
</feature>
<dbReference type="PRINTS" id="PR00625">
    <property type="entry name" value="JDOMAIN"/>
</dbReference>
<reference evidence="4" key="1">
    <citation type="submission" date="2021-01" db="EMBL/GenBank/DDBJ databases">
        <authorList>
            <person name="Corre E."/>
            <person name="Pelletier E."/>
            <person name="Niang G."/>
            <person name="Scheremetjew M."/>
            <person name="Finn R."/>
            <person name="Kale V."/>
            <person name="Holt S."/>
            <person name="Cochrane G."/>
            <person name="Meng A."/>
            <person name="Brown T."/>
            <person name="Cohen L."/>
        </authorList>
    </citation>
    <scope>NUCLEOTIDE SEQUENCE</scope>
</reference>
<dbReference type="AlphaFoldDB" id="A0A7S1A263"/>
<dbReference type="PROSITE" id="PS00636">
    <property type="entry name" value="DNAJ_1"/>
    <property type="match status" value="1"/>
</dbReference>
<dbReference type="CDD" id="cd06257">
    <property type="entry name" value="DnaJ"/>
    <property type="match status" value="1"/>
</dbReference>
<evidence type="ECO:0000256" key="1">
    <source>
        <dbReference type="SAM" id="MobiDB-lite"/>
    </source>
</evidence>
<dbReference type="Gene3D" id="1.10.287.110">
    <property type="entry name" value="DnaJ domain"/>
    <property type="match status" value="1"/>
</dbReference>
<dbReference type="PANTHER" id="PTHR43908">
    <property type="entry name" value="AT29763P-RELATED"/>
    <property type="match status" value="1"/>
</dbReference>
<dbReference type="InterPro" id="IPR001623">
    <property type="entry name" value="DnaJ_domain"/>
</dbReference>
<dbReference type="Pfam" id="PF00226">
    <property type="entry name" value="DnaJ"/>
    <property type="match status" value="1"/>
</dbReference>
<dbReference type="EMBL" id="HBFQ01020913">
    <property type="protein sequence ID" value="CAD8840234.1"/>
    <property type="molecule type" value="Transcribed_RNA"/>
</dbReference>
<dbReference type="GO" id="GO:0071218">
    <property type="term" value="P:cellular response to misfolded protein"/>
    <property type="evidence" value="ECO:0007669"/>
    <property type="project" value="TreeGrafter"/>
</dbReference>
<evidence type="ECO:0000313" key="4">
    <source>
        <dbReference type="EMBL" id="CAD8840234.1"/>
    </source>
</evidence>